<proteinExistence type="predicted"/>
<keyword evidence="1" id="KW-0812">Transmembrane</keyword>
<name>A0A9Q0FYA6_9ROSI</name>
<sequence>MKVNNDDDIHEECVENEEEDELTARKGKWTTLRRPCPSRRRLVSLLHIAAVVIVMEEEAPVGLLPVRVWGAMRRARRPLLLDLVVSVLGVYCGGLLCFVLRIEHIWGRVV</sequence>
<feature type="transmembrane region" description="Helical" evidence="1">
    <location>
        <begin position="79"/>
        <end position="102"/>
    </location>
</feature>
<comment type="caution">
    <text evidence="2">The sequence shown here is derived from an EMBL/GenBank/DDBJ whole genome shotgun (WGS) entry which is preliminary data.</text>
</comment>
<keyword evidence="1" id="KW-0472">Membrane</keyword>
<evidence type="ECO:0008006" key="4">
    <source>
        <dbReference type="Google" id="ProtNLM"/>
    </source>
</evidence>
<gene>
    <name evidence="2" type="ORF">Tsubulata_027567</name>
</gene>
<accession>A0A9Q0FYA6</accession>
<keyword evidence="3" id="KW-1185">Reference proteome</keyword>
<dbReference type="EMBL" id="JAKUCV010003181">
    <property type="protein sequence ID" value="KAJ4839846.1"/>
    <property type="molecule type" value="Genomic_DNA"/>
</dbReference>
<reference evidence="2" key="1">
    <citation type="submission" date="2022-02" db="EMBL/GenBank/DDBJ databases">
        <authorList>
            <person name="Henning P.M."/>
            <person name="McCubbin A.G."/>
            <person name="Shore J.S."/>
        </authorList>
    </citation>
    <scope>NUCLEOTIDE SEQUENCE</scope>
    <source>
        <strain evidence="2">F60SS</strain>
        <tissue evidence="2">Leaves</tissue>
    </source>
</reference>
<evidence type="ECO:0000313" key="2">
    <source>
        <dbReference type="EMBL" id="KAJ4839846.1"/>
    </source>
</evidence>
<keyword evidence="1" id="KW-1133">Transmembrane helix</keyword>
<dbReference type="AlphaFoldDB" id="A0A9Q0FYA6"/>
<reference evidence="2" key="2">
    <citation type="journal article" date="2023" name="Plants (Basel)">
        <title>Annotation of the Turnera subulata (Passifloraceae) Draft Genome Reveals the S-Locus Evolved after the Divergence of Turneroideae from Passifloroideae in a Stepwise Manner.</title>
        <authorList>
            <person name="Henning P.M."/>
            <person name="Roalson E.H."/>
            <person name="Mir W."/>
            <person name="McCubbin A.G."/>
            <person name="Shore J.S."/>
        </authorList>
    </citation>
    <scope>NUCLEOTIDE SEQUENCE</scope>
    <source>
        <strain evidence="2">F60SS</strain>
    </source>
</reference>
<protein>
    <recommendedName>
        <fullName evidence="4">Transmembrane protein</fullName>
    </recommendedName>
</protein>
<evidence type="ECO:0000256" key="1">
    <source>
        <dbReference type="SAM" id="Phobius"/>
    </source>
</evidence>
<evidence type="ECO:0000313" key="3">
    <source>
        <dbReference type="Proteomes" id="UP001141552"/>
    </source>
</evidence>
<dbReference type="Proteomes" id="UP001141552">
    <property type="component" value="Unassembled WGS sequence"/>
</dbReference>
<organism evidence="2 3">
    <name type="scientific">Turnera subulata</name>
    <dbReference type="NCBI Taxonomy" id="218843"/>
    <lineage>
        <taxon>Eukaryota</taxon>
        <taxon>Viridiplantae</taxon>
        <taxon>Streptophyta</taxon>
        <taxon>Embryophyta</taxon>
        <taxon>Tracheophyta</taxon>
        <taxon>Spermatophyta</taxon>
        <taxon>Magnoliopsida</taxon>
        <taxon>eudicotyledons</taxon>
        <taxon>Gunneridae</taxon>
        <taxon>Pentapetalae</taxon>
        <taxon>rosids</taxon>
        <taxon>fabids</taxon>
        <taxon>Malpighiales</taxon>
        <taxon>Passifloraceae</taxon>
        <taxon>Turnera</taxon>
    </lineage>
</organism>
<feature type="non-terminal residue" evidence="2">
    <location>
        <position position="110"/>
    </location>
</feature>